<dbReference type="SUPFAM" id="SSF56112">
    <property type="entry name" value="Protein kinase-like (PK-like)"/>
    <property type="match status" value="1"/>
</dbReference>
<dbReference type="Proteomes" id="UP000283895">
    <property type="component" value="Unassembled WGS sequence"/>
</dbReference>
<dbReference type="OrthoDB" id="5979581at2759"/>
<dbReference type="STRING" id="356882.A0A423VF31"/>
<gene>
    <name evidence="1" type="ORF">VMCG_09924</name>
</gene>
<sequence>MSVADKCKLLGRPRKARALTIDDDRVVGELVAPAQFPLGILGSGVYRCDFGILLFHNIEPSFASDMWSYMVVFLYLCTEHPAFTGRQFAGKVSSIFELVGLLPLEWKGHYSAYDKEEAKQSWYDQGSPSKSMFSAFLDQHRPDISANEKALALSLIRQVFRPRPRDRVGASELLENKDFKALMSIDGV</sequence>
<comment type="caution">
    <text evidence="1">The sequence shown here is derived from an EMBL/GenBank/DDBJ whole genome shotgun (WGS) entry which is preliminary data.</text>
</comment>
<evidence type="ECO:0000313" key="1">
    <source>
        <dbReference type="EMBL" id="ROV89597.1"/>
    </source>
</evidence>
<evidence type="ECO:0000313" key="2">
    <source>
        <dbReference type="Proteomes" id="UP000283895"/>
    </source>
</evidence>
<evidence type="ECO:0008006" key="3">
    <source>
        <dbReference type="Google" id="ProtNLM"/>
    </source>
</evidence>
<proteinExistence type="predicted"/>
<protein>
    <recommendedName>
        <fullName evidence="3">Protein kinase domain-containing protein</fullName>
    </recommendedName>
</protein>
<dbReference type="Gene3D" id="1.10.510.10">
    <property type="entry name" value="Transferase(Phosphotransferase) domain 1"/>
    <property type="match status" value="1"/>
</dbReference>
<keyword evidence="2" id="KW-1185">Reference proteome</keyword>
<dbReference type="EMBL" id="LKEA01000069">
    <property type="protein sequence ID" value="ROV89597.1"/>
    <property type="molecule type" value="Genomic_DNA"/>
</dbReference>
<name>A0A423VF31_9PEZI</name>
<accession>A0A423VF31</accession>
<dbReference type="InterPro" id="IPR011009">
    <property type="entry name" value="Kinase-like_dom_sf"/>
</dbReference>
<dbReference type="AlphaFoldDB" id="A0A423VF31"/>
<reference evidence="1 2" key="1">
    <citation type="submission" date="2015-09" db="EMBL/GenBank/DDBJ databases">
        <title>Host preference determinants of Valsa canker pathogens revealed by comparative genomics.</title>
        <authorList>
            <person name="Yin Z."/>
            <person name="Huang L."/>
        </authorList>
    </citation>
    <scope>NUCLEOTIDE SEQUENCE [LARGE SCALE GENOMIC DNA]</scope>
    <source>
        <strain evidence="1 2">03-1</strain>
    </source>
</reference>
<organism evidence="1 2">
    <name type="scientific">Cytospora schulzeri</name>
    <dbReference type="NCBI Taxonomy" id="448051"/>
    <lineage>
        <taxon>Eukaryota</taxon>
        <taxon>Fungi</taxon>
        <taxon>Dikarya</taxon>
        <taxon>Ascomycota</taxon>
        <taxon>Pezizomycotina</taxon>
        <taxon>Sordariomycetes</taxon>
        <taxon>Sordariomycetidae</taxon>
        <taxon>Diaporthales</taxon>
        <taxon>Cytosporaceae</taxon>
        <taxon>Cytospora</taxon>
    </lineage>
</organism>